<reference evidence="1" key="2">
    <citation type="journal article" date="2022" name="New Phytol.">
        <title>Evolutionary transition to the ectomycorrhizal habit in the genomes of a hyperdiverse lineage of mushroom-forming fungi.</title>
        <authorList>
            <person name="Looney B."/>
            <person name="Miyauchi S."/>
            <person name="Morin E."/>
            <person name="Drula E."/>
            <person name="Courty P.E."/>
            <person name="Kohler A."/>
            <person name="Kuo A."/>
            <person name="LaButti K."/>
            <person name="Pangilinan J."/>
            <person name="Lipzen A."/>
            <person name="Riley R."/>
            <person name="Andreopoulos W."/>
            <person name="He G."/>
            <person name="Johnson J."/>
            <person name="Nolan M."/>
            <person name="Tritt A."/>
            <person name="Barry K.W."/>
            <person name="Grigoriev I.V."/>
            <person name="Nagy L.G."/>
            <person name="Hibbett D."/>
            <person name="Henrissat B."/>
            <person name="Matheny P.B."/>
            <person name="Labbe J."/>
            <person name="Martin F.M."/>
        </authorList>
    </citation>
    <scope>NUCLEOTIDE SEQUENCE</scope>
    <source>
        <strain evidence="1">EC-137</strain>
    </source>
</reference>
<dbReference type="Proteomes" id="UP000814128">
    <property type="component" value="Unassembled WGS sequence"/>
</dbReference>
<organism evidence="1 2">
    <name type="scientific">Vararia minispora EC-137</name>
    <dbReference type="NCBI Taxonomy" id="1314806"/>
    <lineage>
        <taxon>Eukaryota</taxon>
        <taxon>Fungi</taxon>
        <taxon>Dikarya</taxon>
        <taxon>Basidiomycota</taxon>
        <taxon>Agaricomycotina</taxon>
        <taxon>Agaricomycetes</taxon>
        <taxon>Russulales</taxon>
        <taxon>Lachnocladiaceae</taxon>
        <taxon>Vararia</taxon>
    </lineage>
</organism>
<name>A0ACB8QQ31_9AGAM</name>
<comment type="caution">
    <text evidence="1">The sequence shown here is derived from an EMBL/GenBank/DDBJ whole genome shotgun (WGS) entry which is preliminary data.</text>
</comment>
<accession>A0ACB8QQ31</accession>
<protein>
    <submittedName>
        <fullName evidence="1">Uncharacterized protein</fullName>
    </submittedName>
</protein>
<gene>
    <name evidence="1" type="ORF">K488DRAFT_84699</name>
</gene>
<evidence type="ECO:0000313" key="2">
    <source>
        <dbReference type="Proteomes" id="UP000814128"/>
    </source>
</evidence>
<evidence type="ECO:0000313" key="1">
    <source>
        <dbReference type="EMBL" id="KAI0033660.1"/>
    </source>
</evidence>
<proteinExistence type="predicted"/>
<keyword evidence="2" id="KW-1185">Reference proteome</keyword>
<reference evidence="1" key="1">
    <citation type="submission" date="2021-02" db="EMBL/GenBank/DDBJ databases">
        <authorList>
            <consortium name="DOE Joint Genome Institute"/>
            <person name="Ahrendt S."/>
            <person name="Looney B.P."/>
            <person name="Miyauchi S."/>
            <person name="Morin E."/>
            <person name="Drula E."/>
            <person name="Courty P.E."/>
            <person name="Chicoki N."/>
            <person name="Fauchery L."/>
            <person name="Kohler A."/>
            <person name="Kuo A."/>
            <person name="Labutti K."/>
            <person name="Pangilinan J."/>
            <person name="Lipzen A."/>
            <person name="Riley R."/>
            <person name="Andreopoulos W."/>
            <person name="He G."/>
            <person name="Johnson J."/>
            <person name="Barry K.W."/>
            <person name="Grigoriev I.V."/>
            <person name="Nagy L."/>
            <person name="Hibbett D."/>
            <person name="Henrissat B."/>
            <person name="Matheny P.B."/>
            <person name="Labbe J."/>
            <person name="Martin F."/>
        </authorList>
    </citation>
    <scope>NUCLEOTIDE SEQUENCE</scope>
    <source>
        <strain evidence="1">EC-137</strain>
    </source>
</reference>
<sequence>MVYSDPTSIYSDFLQSKWPSALVQRRPPFIAPQDPANMISVYALLVLTFFSLFMAGVAWHVFYTRRKHYRNSINHRTILPTHHGVRTQVSTGSRHCQAGRLLTSVRVMDTFQRSLTDNPFYRGYESALELLEAGSLRAAITMPSVPLPTHIKAERISVLPDAKPIAVPGPLSSLPALPKARADVMFGAHQTYQTQKTRVACPALSSFPERAVTTSFPAAIPLTDLPLTPLEKSFIKSSRGLVRALSGFVQMACVSSPYLSASSYAQTLSVFPSTVNSHSRLNVALKDTNCNYPFRATLRVQCTSTRKRPRDTVRAVRRALLKPRNMHSLIIPRILVTSSSREGWLSSWYGEVDAKAGKTESLFTAVPLPTSGPTTRPASKICALESYTGLASPAKEDRTAKINLRETRTATTHCGMERSEASYRDSTIRPSFAALHLHAIVLSSILLSTSMRSFLLAASMACIAYLATHF</sequence>
<dbReference type="EMBL" id="MU273514">
    <property type="protein sequence ID" value="KAI0033660.1"/>
    <property type="molecule type" value="Genomic_DNA"/>
</dbReference>